<proteinExistence type="predicted"/>
<protein>
    <submittedName>
        <fullName evidence="1">Uncharacterized protein</fullName>
    </submittedName>
</protein>
<evidence type="ECO:0000313" key="2">
    <source>
        <dbReference type="Proteomes" id="UP000249451"/>
    </source>
</evidence>
<evidence type="ECO:0000313" key="1">
    <source>
        <dbReference type="EMBL" id="PZP01368.1"/>
    </source>
</evidence>
<comment type="caution">
    <text evidence="1">The sequence shown here is derived from an EMBL/GenBank/DDBJ whole genome shotgun (WGS) entry which is preliminary data.</text>
</comment>
<gene>
    <name evidence="1" type="ORF">DI609_04295</name>
</gene>
<sequence>MTQNNLTHVTFYRARLDPLDLYRLDDILRNEAPDCHDTPAAALATHLRARSPEMQWGEDITPHCEEMGLESASLVILAAKFQASHGPCTVFVNLVSVNGSASRARQLHFSAGLFVPTSAVLQACSMDSGPQQPDSTGVVALHNTKSRFSPDVAYELATRTDPLVVPTTISISTGVNFKSAPDAATDPVEGFTQVPWDSPLWTAPLAPAPGTDMISGCADDDKPAAIMSSIVQGDGYVPQVNLVSPEK</sequence>
<dbReference type="EMBL" id="QFNY01000075">
    <property type="protein sequence ID" value="PZP01368.1"/>
    <property type="molecule type" value="Genomic_DNA"/>
</dbReference>
<reference evidence="1 2" key="1">
    <citation type="submission" date="2017-11" db="EMBL/GenBank/DDBJ databases">
        <title>Infants hospitalized years apart are colonized by the same room-sourced microbial strains.</title>
        <authorList>
            <person name="Brooks B."/>
            <person name="Olm M.R."/>
            <person name="Firek B.A."/>
            <person name="Baker R."/>
            <person name="Thomas B.C."/>
            <person name="Morowitz M.J."/>
            <person name="Banfield J.F."/>
        </authorList>
    </citation>
    <scope>NUCLEOTIDE SEQUENCE [LARGE SCALE GENOMIC DNA]</scope>
    <source>
        <strain evidence="1">S2_012_000_R3_87</strain>
    </source>
</reference>
<dbReference type="Proteomes" id="UP000249451">
    <property type="component" value="Unassembled WGS sequence"/>
</dbReference>
<organism evidence="1 2">
    <name type="scientific">Corynebacterium urealyticum</name>
    <dbReference type="NCBI Taxonomy" id="43771"/>
    <lineage>
        <taxon>Bacteria</taxon>
        <taxon>Bacillati</taxon>
        <taxon>Actinomycetota</taxon>
        <taxon>Actinomycetes</taxon>
        <taxon>Mycobacteriales</taxon>
        <taxon>Corynebacteriaceae</taxon>
        <taxon>Corynebacterium</taxon>
    </lineage>
</organism>
<accession>A0A2W5B7H6</accession>
<dbReference type="AlphaFoldDB" id="A0A2W5B7H6"/>
<name>A0A2W5B7H6_9CORY</name>